<dbReference type="InterPro" id="IPR000045">
    <property type="entry name" value="Prepilin_IV_endopep_pep"/>
</dbReference>
<evidence type="ECO:0000313" key="6">
    <source>
        <dbReference type="Proteomes" id="UP000268615"/>
    </source>
</evidence>
<gene>
    <name evidence="5" type="ORF">EHN07_15365</name>
</gene>
<dbReference type="GO" id="GO:0006465">
    <property type="term" value="P:signal peptide processing"/>
    <property type="evidence" value="ECO:0007669"/>
    <property type="project" value="TreeGrafter"/>
</dbReference>
<evidence type="ECO:0000259" key="4">
    <source>
        <dbReference type="Pfam" id="PF01478"/>
    </source>
</evidence>
<keyword evidence="6" id="KW-1185">Reference proteome</keyword>
<evidence type="ECO:0000313" key="5">
    <source>
        <dbReference type="EMBL" id="RPH24050.1"/>
    </source>
</evidence>
<evidence type="ECO:0000256" key="1">
    <source>
        <dbReference type="ARBA" id="ARBA00005801"/>
    </source>
</evidence>
<dbReference type="PANTHER" id="PTHR30487:SF0">
    <property type="entry name" value="PREPILIN LEADER PEPTIDASE_N-METHYLTRANSFERASE-RELATED"/>
    <property type="match status" value="1"/>
</dbReference>
<dbReference type="PANTHER" id="PTHR30487">
    <property type="entry name" value="TYPE 4 PREPILIN-LIKE PROTEINS LEADER PEPTIDE-PROCESSING ENZYME"/>
    <property type="match status" value="1"/>
</dbReference>
<keyword evidence="3" id="KW-1133">Transmembrane helix</keyword>
<dbReference type="OrthoDB" id="9789291at2"/>
<organism evidence="5 6">
    <name type="scientific">Buttiauxella warmboldiae</name>
    <dbReference type="NCBI Taxonomy" id="82993"/>
    <lineage>
        <taxon>Bacteria</taxon>
        <taxon>Pseudomonadati</taxon>
        <taxon>Pseudomonadota</taxon>
        <taxon>Gammaproteobacteria</taxon>
        <taxon>Enterobacterales</taxon>
        <taxon>Enterobacteriaceae</taxon>
        <taxon>Buttiauxella</taxon>
    </lineage>
</organism>
<evidence type="ECO:0000256" key="2">
    <source>
        <dbReference type="RuleBase" id="RU003793"/>
    </source>
</evidence>
<name>A0A3N5DE61_9ENTR</name>
<dbReference type="Pfam" id="PF01478">
    <property type="entry name" value="Peptidase_A24"/>
    <property type="match status" value="1"/>
</dbReference>
<dbReference type="Proteomes" id="UP000268615">
    <property type="component" value="Unassembled WGS sequence"/>
</dbReference>
<comment type="similarity">
    <text evidence="1 2">Belongs to the peptidase A24 family.</text>
</comment>
<feature type="domain" description="Prepilin type IV endopeptidase peptidase" evidence="4">
    <location>
        <begin position="8"/>
        <end position="115"/>
    </location>
</feature>
<comment type="caution">
    <text evidence="5">The sequence shown here is derived from an EMBL/GenBank/DDBJ whole genome shotgun (WGS) entry which is preliminary data.</text>
</comment>
<dbReference type="InterPro" id="IPR014032">
    <property type="entry name" value="Peptidase_A24A_bac"/>
</dbReference>
<feature type="transmembrane region" description="Helical" evidence="3">
    <location>
        <begin position="103"/>
        <end position="122"/>
    </location>
</feature>
<proteinExistence type="inferred from homology"/>
<dbReference type="Gene3D" id="1.20.120.1220">
    <property type="match status" value="1"/>
</dbReference>
<feature type="transmembrane region" description="Helical" evidence="3">
    <location>
        <begin position="35"/>
        <end position="68"/>
    </location>
</feature>
<dbReference type="GO" id="GO:0005886">
    <property type="term" value="C:plasma membrane"/>
    <property type="evidence" value="ECO:0007669"/>
    <property type="project" value="TreeGrafter"/>
</dbReference>
<dbReference type="AlphaFoldDB" id="A0A3N5DE61"/>
<evidence type="ECO:0000256" key="3">
    <source>
        <dbReference type="SAM" id="Phobius"/>
    </source>
</evidence>
<dbReference type="EMBL" id="RPOH01000065">
    <property type="protein sequence ID" value="RPH24050.1"/>
    <property type="molecule type" value="Genomic_DNA"/>
</dbReference>
<dbReference type="InterPro" id="IPR050882">
    <property type="entry name" value="Prepilin_peptidase/N-MTase"/>
</dbReference>
<accession>A0A3N5DE61</accession>
<sequence>MALLFIIVHIGLLLRLAWIDYQQMLLPDKLTCPLLWLGLLYQLCFAAEVLADAVLGAIGGYLSLWLLYWLYFFWRRCEGLGYGDMKLFAALGAWHGWQSLQWMMLAAASTALVCALIAKLLFKRSLSLTTTPLPFGPNLAIAGGSVGWIYTSFPQFKNLNFLL</sequence>
<dbReference type="PRINTS" id="PR00864">
    <property type="entry name" value="PREPILNPTASE"/>
</dbReference>
<keyword evidence="3" id="KW-0472">Membrane</keyword>
<reference evidence="5 6" key="1">
    <citation type="submission" date="2018-11" db="EMBL/GenBank/DDBJ databases">
        <title>Draft genome sequence of Buttiauxella warmboldiae CCUG 35512.</title>
        <authorList>
            <person name="Salva-Serra F."/>
            <person name="Marathe N."/>
            <person name="Moore E."/>
            <person name="Svensson L."/>
            <person name="Engstrom-Jakobsson H."/>
        </authorList>
    </citation>
    <scope>NUCLEOTIDE SEQUENCE [LARGE SCALE GENOMIC DNA]</scope>
    <source>
        <strain evidence="5 6">CCUG 35512</strain>
    </source>
</reference>
<feature type="transmembrane region" description="Helical" evidence="3">
    <location>
        <begin position="134"/>
        <end position="153"/>
    </location>
</feature>
<protein>
    <submittedName>
        <fullName evidence="5">Prepilin peptidase</fullName>
    </submittedName>
</protein>
<dbReference type="GO" id="GO:0004190">
    <property type="term" value="F:aspartic-type endopeptidase activity"/>
    <property type="evidence" value="ECO:0007669"/>
    <property type="project" value="InterPro"/>
</dbReference>
<keyword evidence="3" id="KW-0812">Transmembrane</keyword>